<evidence type="ECO:0000256" key="2">
    <source>
        <dbReference type="SAM" id="SignalP"/>
    </source>
</evidence>
<sequence>MYIYFNWFFFLFLHHLHLCNEQPCRHKASAKISTRSSLDGKKMAALTFFIITSYPLLLSMVTYLQYASLGELHIYFFFLLFLPL</sequence>
<protein>
    <submittedName>
        <fullName evidence="3">Uncharacterized protein</fullName>
    </submittedName>
</protein>
<keyword evidence="2" id="KW-0732">Signal</keyword>
<dbReference type="EMBL" id="GFPF01003537">
    <property type="protein sequence ID" value="MAA14683.1"/>
    <property type="molecule type" value="Transcribed_RNA"/>
</dbReference>
<feature type="transmembrane region" description="Helical" evidence="1">
    <location>
        <begin position="40"/>
        <end position="57"/>
    </location>
</feature>
<feature type="signal peptide" evidence="2">
    <location>
        <begin position="1"/>
        <end position="21"/>
    </location>
</feature>
<name>A0A224YKF5_9ACAR</name>
<evidence type="ECO:0000313" key="3">
    <source>
        <dbReference type="EMBL" id="MAA14683.1"/>
    </source>
</evidence>
<evidence type="ECO:0000256" key="1">
    <source>
        <dbReference type="SAM" id="Phobius"/>
    </source>
</evidence>
<keyword evidence="1" id="KW-1133">Transmembrane helix</keyword>
<keyword evidence="1" id="KW-0472">Membrane</keyword>
<feature type="chain" id="PRO_5013279558" evidence="2">
    <location>
        <begin position="22"/>
        <end position="84"/>
    </location>
</feature>
<reference evidence="3" key="1">
    <citation type="journal article" date="2017" name="Parasit. Vectors">
        <title>Sialotranscriptomics of Rhipicephalus zambeziensis reveals intricate expression profiles of secretory proteins and suggests tight temporal transcriptional regulation during blood-feeding.</title>
        <authorList>
            <person name="de Castro M.H."/>
            <person name="de Klerk D."/>
            <person name="Pienaar R."/>
            <person name="Rees D.J.G."/>
            <person name="Mans B.J."/>
        </authorList>
    </citation>
    <scope>NUCLEOTIDE SEQUENCE</scope>
    <source>
        <tissue evidence="3">Salivary glands</tissue>
    </source>
</reference>
<dbReference type="AlphaFoldDB" id="A0A224YKF5"/>
<keyword evidence="1" id="KW-0812">Transmembrane</keyword>
<organism evidence="3">
    <name type="scientific">Rhipicephalus zambeziensis</name>
    <dbReference type="NCBI Taxonomy" id="60191"/>
    <lineage>
        <taxon>Eukaryota</taxon>
        <taxon>Metazoa</taxon>
        <taxon>Ecdysozoa</taxon>
        <taxon>Arthropoda</taxon>
        <taxon>Chelicerata</taxon>
        <taxon>Arachnida</taxon>
        <taxon>Acari</taxon>
        <taxon>Parasitiformes</taxon>
        <taxon>Ixodida</taxon>
        <taxon>Ixodoidea</taxon>
        <taxon>Ixodidae</taxon>
        <taxon>Rhipicephalinae</taxon>
        <taxon>Rhipicephalus</taxon>
        <taxon>Rhipicephalus</taxon>
    </lineage>
</organism>
<accession>A0A224YKF5</accession>
<proteinExistence type="predicted"/>